<dbReference type="STRING" id="426701.SAMN04488098_10819"/>
<gene>
    <name evidence="2" type="ORF">SAMN04488098_10819</name>
</gene>
<accession>A0A1G9FL06</accession>
<feature type="domain" description="Nudix hydrolase" evidence="1">
    <location>
        <begin position="5"/>
        <end position="60"/>
    </location>
</feature>
<dbReference type="RefSeq" id="WP_218121447.1">
    <property type="nucleotide sequence ID" value="NZ_FNFK01000081.1"/>
</dbReference>
<dbReference type="InterPro" id="IPR000086">
    <property type="entry name" value="NUDIX_hydrolase_dom"/>
</dbReference>
<evidence type="ECO:0000259" key="1">
    <source>
        <dbReference type="Pfam" id="PF00293"/>
    </source>
</evidence>
<reference evidence="3" key="1">
    <citation type="submission" date="2016-10" db="EMBL/GenBank/DDBJ databases">
        <authorList>
            <person name="Varghese N."/>
            <person name="Submissions S."/>
        </authorList>
    </citation>
    <scope>NUCLEOTIDE SEQUENCE [LARGE SCALE GENOMIC DNA]</scope>
    <source>
        <strain evidence="3">DSM 19181</strain>
    </source>
</reference>
<protein>
    <submittedName>
        <fullName evidence="2">NUDIX domain</fullName>
    </submittedName>
</protein>
<dbReference type="AlphaFoldDB" id="A0A1G9FL06"/>
<dbReference type="Gene3D" id="3.90.79.10">
    <property type="entry name" value="Nucleoside Triphosphate Pyrophosphohydrolase"/>
    <property type="match status" value="1"/>
</dbReference>
<keyword evidence="3" id="KW-1185">Reference proteome</keyword>
<organism evidence="2 3">
    <name type="scientific">Alkalibacterium thalassium</name>
    <dbReference type="NCBI Taxonomy" id="426701"/>
    <lineage>
        <taxon>Bacteria</taxon>
        <taxon>Bacillati</taxon>
        <taxon>Bacillota</taxon>
        <taxon>Bacilli</taxon>
        <taxon>Lactobacillales</taxon>
        <taxon>Carnobacteriaceae</taxon>
        <taxon>Alkalibacterium</taxon>
    </lineage>
</organism>
<evidence type="ECO:0000313" key="2">
    <source>
        <dbReference type="EMBL" id="SDK89061.1"/>
    </source>
</evidence>
<dbReference type="EMBL" id="FNFK01000081">
    <property type="protein sequence ID" value="SDK89061.1"/>
    <property type="molecule type" value="Genomic_DNA"/>
</dbReference>
<sequence length="78" mass="9333">MKFSETTTEAIQREIAEETGEHLEEIELFSVIENFFLEEESQTNYHEFLFIYKGQIEEREIYNGIDNSHHIVHLVNKD</sequence>
<proteinExistence type="predicted"/>
<dbReference type="InterPro" id="IPR015797">
    <property type="entry name" value="NUDIX_hydrolase-like_dom_sf"/>
</dbReference>
<dbReference type="Proteomes" id="UP000199433">
    <property type="component" value="Unassembled WGS sequence"/>
</dbReference>
<evidence type="ECO:0000313" key="3">
    <source>
        <dbReference type="Proteomes" id="UP000199433"/>
    </source>
</evidence>
<dbReference type="SUPFAM" id="SSF55811">
    <property type="entry name" value="Nudix"/>
    <property type="match status" value="1"/>
</dbReference>
<name>A0A1G9FL06_9LACT</name>
<dbReference type="Pfam" id="PF00293">
    <property type="entry name" value="NUDIX"/>
    <property type="match status" value="1"/>
</dbReference>